<protein>
    <submittedName>
        <fullName evidence="1">Uncharacterized protein</fullName>
    </submittedName>
</protein>
<dbReference type="VEuPathDB" id="FungiDB:HpaG801439"/>
<reference evidence="2" key="1">
    <citation type="journal article" date="2010" name="Science">
        <title>Signatures of adaptation to obligate biotrophy in the Hyaloperonospora arabidopsidis genome.</title>
        <authorList>
            <person name="Baxter L."/>
            <person name="Tripathy S."/>
            <person name="Ishaque N."/>
            <person name="Boot N."/>
            <person name="Cabral A."/>
            <person name="Kemen E."/>
            <person name="Thines M."/>
            <person name="Ah-Fong A."/>
            <person name="Anderson R."/>
            <person name="Badejoko W."/>
            <person name="Bittner-Eddy P."/>
            <person name="Boore J.L."/>
            <person name="Chibucos M.C."/>
            <person name="Coates M."/>
            <person name="Dehal P."/>
            <person name="Delehaunty K."/>
            <person name="Dong S."/>
            <person name="Downton P."/>
            <person name="Dumas B."/>
            <person name="Fabro G."/>
            <person name="Fronick C."/>
            <person name="Fuerstenberg S.I."/>
            <person name="Fulton L."/>
            <person name="Gaulin E."/>
            <person name="Govers F."/>
            <person name="Hughes L."/>
            <person name="Humphray S."/>
            <person name="Jiang R.H."/>
            <person name="Judelson H."/>
            <person name="Kamoun S."/>
            <person name="Kyung K."/>
            <person name="Meijer H."/>
            <person name="Minx P."/>
            <person name="Morris P."/>
            <person name="Nelson J."/>
            <person name="Phuntumart V."/>
            <person name="Qutob D."/>
            <person name="Rehmany A."/>
            <person name="Rougon-Cardoso A."/>
            <person name="Ryden P."/>
            <person name="Torto-Alalibo T."/>
            <person name="Studholme D."/>
            <person name="Wang Y."/>
            <person name="Win J."/>
            <person name="Wood J."/>
            <person name="Clifton S.W."/>
            <person name="Rogers J."/>
            <person name="Van den Ackerveken G."/>
            <person name="Jones J.D."/>
            <person name="McDowell J.M."/>
            <person name="Beynon J."/>
            <person name="Tyler B.M."/>
        </authorList>
    </citation>
    <scope>NUCLEOTIDE SEQUENCE [LARGE SCALE GENOMIC DNA]</scope>
    <source>
        <strain evidence="2">Emoy2</strain>
    </source>
</reference>
<reference evidence="1" key="2">
    <citation type="submission" date="2015-06" db="UniProtKB">
        <authorList>
            <consortium name="EnsemblProtists"/>
        </authorList>
    </citation>
    <scope>IDENTIFICATION</scope>
    <source>
        <strain evidence="1">Emoy2</strain>
    </source>
</reference>
<name>M4B589_HYAAE</name>
<evidence type="ECO:0000313" key="2">
    <source>
        <dbReference type="Proteomes" id="UP000011713"/>
    </source>
</evidence>
<dbReference type="EnsemblProtists" id="HpaT801439">
    <property type="protein sequence ID" value="HpaP801439"/>
    <property type="gene ID" value="HpaG801439"/>
</dbReference>
<dbReference type="InParanoid" id="M4B589"/>
<dbReference type="EMBL" id="JH598388">
    <property type="status" value="NOT_ANNOTATED_CDS"/>
    <property type="molecule type" value="Genomic_DNA"/>
</dbReference>
<dbReference type="Proteomes" id="UP000011713">
    <property type="component" value="Unassembled WGS sequence"/>
</dbReference>
<proteinExistence type="predicted"/>
<dbReference type="HOGENOM" id="CLU_2659844_0_0_1"/>
<accession>M4B589</accession>
<organism evidence="1 2">
    <name type="scientific">Hyaloperonospora arabidopsidis (strain Emoy2)</name>
    <name type="common">Downy mildew agent</name>
    <name type="synonym">Peronospora arabidopsidis</name>
    <dbReference type="NCBI Taxonomy" id="559515"/>
    <lineage>
        <taxon>Eukaryota</taxon>
        <taxon>Sar</taxon>
        <taxon>Stramenopiles</taxon>
        <taxon>Oomycota</taxon>
        <taxon>Peronosporomycetes</taxon>
        <taxon>Peronosporales</taxon>
        <taxon>Peronosporaceae</taxon>
        <taxon>Hyaloperonospora</taxon>
    </lineage>
</organism>
<dbReference type="AlphaFoldDB" id="M4B589"/>
<evidence type="ECO:0000313" key="1">
    <source>
        <dbReference type="EnsemblProtists" id="HpaP801439"/>
    </source>
</evidence>
<sequence>MVGCLERKRFDKFGYVKASLLRCFLKTACIASCTTHVRGVHTCPVCKLCNSFNPNRIDSSRRRQVELGASMAGDLA</sequence>
<keyword evidence="2" id="KW-1185">Reference proteome</keyword>